<protein>
    <recommendedName>
        <fullName evidence="5">BZIP domain-containing protein</fullName>
    </recommendedName>
</protein>
<evidence type="ECO:0000256" key="4">
    <source>
        <dbReference type="SAM" id="MobiDB-lite"/>
    </source>
</evidence>
<dbReference type="AlphaFoldDB" id="A0A1E3NQE1"/>
<dbReference type="OrthoDB" id="5380163at2759"/>
<dbReference type="GO" id="GO:0090575">
    <property type="term" value="C:RNA polymerase II transcription regulator complex"/>
    <property type="evidence" value="ECO:0007669"/>
    <property type="project" value="TreeGrafter"/>
</dbReference>
<dbReference type="GO" id="GO:0034599">
    <property type="term" value="P:cellular response to oxidative stress"/>
    <property type="evidence" value="ECO:0007669"/>
    <property type="project" value="UniProtKB-ARBA"/>
</dbReference>
<dbReference type="GO" id="GO:0001228">
    <property type="term" value="F:DNA-binding transcription activator activity, RNA polymerase II-specific"/>
    <property type="evidence" value="ECO:0007669"/>
    <property type="project" value="TreeGrafter"/>
</dbReference>
<organism evidence="6 7">
    <name type="scientific">Pichia membranifaciens NRRL Y-2026</name>
    <dbReference type="NCBI Taxonomy" id="763406"/>
    <lineage>
        <taxon>Eukaryota</taxon>
        <taxon>Fungi</taxon>
        <taxon>Dikarya</taxon>
        <taxon>Ascomycota</taxon>
        <taxon>Saccharomycotina</taxon>
        <taxon>Pichiomycetes</taxon>
        <taxon>Pichiales</taxon>
        <taxon>Pichiaceae</taxon>
        <taxon>Pichia</taxon>
    </lineage>
</organism>
<evidence type="ECO:0000259" key="5">
    <source>
        <dbReference type="PROSITE" id="PS50217"/>
    </source>
</evidence>
<feature type="region of interest" description="Disordered" evidence="4">
    <location>
        <begin position="229"/>
        <end position="278"/>
    </location>
</feature>
<dbReference type="InterPro" id="IPR013910">
    <property type="entry name" value="TF_PAP1"/>
</dbReference>
<dbReference type="STRING" id="763406.A0A1E3NQE1"/>
<dbReference type="PROSITE" id="PS00036">
    <property type="entry name" value="BZIP_BASIC"/>
    <property type="match status" value="1"/>
</dbReference>
<sequence length="533" mass="59116">MANTKTQDHAAVEKPHTKPGRKPLTSEPKNKRTAQNRAAQRAFRERKEKRMLELEDKVRALEQEKMQIANESELLRIQVKQLMGQLGRNGTTGHIQGTGMRSETYPEELEREDSSSVRRDSSSDEKSTNNTSSNSSVSSATPVSFAEEGYNFTKPLPDTASRNPTTDYNLNLSNKLNNKSFKDHYDEQIFCKELGEVCGSKSCPFPKDKKAYSSSTSPGTIVGNNQKYGSTMSMTSNGNNTSGSSSNIAYQSASTMTTPSVDSSSRSNNTKSPFTSSLFDGSVNGDQDILAEIGKDEINANGNEDIKGNNNSIWNIGKGLDSYAFLDSNKNNEMDFLFDDGKKVSHDTNTLIQSHPEAFQLDANSSLFNDNLTPDFDADVDFDNDDVFDDLLKLPYDDLNFNNQLSELDHKQGDNKSGNASGVNNREAVTDLVTDENEEVPDTNQNLMQCSQIWERITTHPRFTDLDIDNLCDELKSKAKCSESGVVVDGGDVGKLLHQATCEKQKQKERERELAIKRAAINSEANTFLNGFW</sequence>
<dbReference type="SUPFAM" id="SSF57959">
    <property type="entry name" value="Leucine zipper domain"/>
    <property type="match status" value="1"/>
</dbReference>
<feature type="compositionally biased region" description="Low complexity" evidence="4">
    <location>
        <begin position="128"/>
        <end position="142"/>
    </location>
</feature>
<dbReference type="Gene3D" id="1.20.5.170">
    <property type="match status" value="1"/>
</dbReference>
<feature type="compositionally biased region" description="Polar residues" evidence="4">
    <location>
        <begin position="88"/>
        <end position="101"/>
    </location>
</feature>
<dbReference type="SUPFAM" id="SSF111430">
    <property type="entry name" value="YAP1 redox domain"/>
    <property type="match status" value="1"/>
</dbReference>
<reference evidence="6 7" key="1">
    <citation type="journal article" date="2016" name="Proc. Natl. Acad. Sci. U.S.A.">
        <title>Comparative genomics of biotechnologically important yeasts.</title>
        <authorList>
            <person name="Riley R."/>
            <person name="Haridas S."/>
            <person name="Wolfe K.H."/>
            <person name="Lopes M.R."/>
            <person name="Hittinger C.T."/>
            <person name="Goeker M."/>
            <person name="Salamov A.A."/>
            <person name="Wisecaver J.H."/>
            <person name="Long T.M."/>
            <person name="Calvey C.H."/>
            <person name="Aerts A.L."/>
            <person name="Barry K.W."/>
            <person name="Choi C."/>
            <person name="Clum A."/>
            <person name="Coughlan A.Y."/>
            <person name="Deshpande S."/>
            <person name="Douglass A.P."/>
            <person name="Hanson S.J."/>
            <person name="Klenk H.-P."/>
            <person name="LaButti K.M."/>
            <person name="Lapidus A."/>
            <person name="Lindquist E.A."/>
            <person name="Lipzen A.M."/>
            <person name="Meier-Kolthoff J.P."/>
            <person name="Ohm R.A."/>
            <person name="Otillar R.P."/>
            <person name="Pangilinan J.L."/>
            <person name="Peng Y."/>
            <person name="Rokas A."/>
            <person name="Rosa C.A."/>
            <person name="Scheuner C."/>
            <person name="Sibirny A.A."/>
            <person name="Slot J.C."/>
            <person name="Stielow J.B."/>
            <person name="Sun H."/>
            <person name="Kurtzman C.P."/>
            <person name="Blackwell M."/>
            <person name="Grigoriev I.V."/>
            <person name="Jeffries T.W."/>
        </authorList>
    </citation>
    <scope>NUCLEOTIDE SEQUENCE [LARGE SCALE GENOMIC DNA]</scope>
    <source>
        <strain evidence="6 7">NRRL Y-2026</strain>
    </source>
</reference>
<dbReference type="InterPro" id="IPR023167">
    <property type="entry name" value="Yap1_redox_dom_sf"/>
</dbReference>
<feature type="domain" description="BZIP" evidence="5">
    <location>
        <begin position="26"/>
        <end position="86"/>
    </location>
</feature>
<evidence type="ECO:0000256" key="1">
    <source>
        <dbReference type="ARBA" id="ARBA00004123"/>
    </source>
</evidence>
<dbReference type="Pfam" id="PF00170">
    <property type="entry name" value="bZIP_1"/>
    <property type="match status" value="1"/>
</dbReference>
<gene>
    <name evidence="6" type="ORF">PICMEDRAFT_13924</name>
</gene>
<feature type="compositionally biased region" description="Basic and acidic residues" evidence="4">
    <location>
        <begin position="1"/>
        <end position="16"/>
    </location>
</feature>
<feature type="compositionally biased region" description="Basic and acidic residues" evidence="4">
    <location>
        <begin position="112"/>
        <end position="127"/>
    </location>
</feature>
<evidence type="ECO:0000313" key="7">
    <source>
        <dbReference type="Proteomes" id="UP000094455"/>
    </source>
</evidence>
<dbReference type="Proteomes" id="UP000094455">
    <property type="component" value="Unassembled WGS sequence"/>
</dbReference>
<accession>A0A1E3NQE1</accession>
<dbReference type="CDD" id="cd14688">
    <property type="entry name" value="bZIP_YAP"/>
    <property type="match status" value="1"/>
</dbReference>
<name>A0A1E3NQE1_9ASCO</name>
<proteinExistence type="predicted"/>
<evidence type="ECO:0000256" key="3">
    <source>
        <dbReference type="ARBA" id="ARBA00023242"/>
    </source>
</evidence>
<dbReference type="GO" id="GO:0005737">
    <property type="term" value="C:cytoplasm"/>
    <property type="evidence" value="ECO:0007669"/>
    <property type="project" value="UniProtKB-SubCell"/>
</dbReference>
<dbReference type="Gene3D" id="1.10.238.100">
    <property type="entry name" value="YAP1 redox domain. Chain B"/>
    <property type="match status" value="1"/>
</dbReference>
<keyword evidence="7" id="KW-1185">Reference proteome</keyword>
<feature type="compositionally biased region" description="Low complexity" evidence="4">
    <location>
        <begin position="229"/>
        <end position="247"/>
    </location>
</feature>
<dbReference type="InterPro" id="IPR046347">
    <property type="entry name" value="bZIP_sf"/>
</dbReference>
<dbReference type="PANTHER" id="PTHR40621">
    <property type="entry name" value="TRANSCRIPTION FACTOR KAPC-RELATED"/>
    <property type="match status" value="1"/>
</dbReference>
<feature type="compositionally biased region" description="Polar residues" evidence="4">
    <location>
        <begin position="248"/>
        <end position="278"/>
    </location>
</feature>
<evidence type="ECO:0000313" key="6">
    <source>
        <dbReference type="EMBL" id="ODQ48327.1"/>
    </source>
</evidence>
<comment type="subcellular location">
    <subcellularLocation>
        <location evidence="2">Cytoplasm</location>
    </subcellularLocation>
    <subcellularLocation>
        <location evidence="1">Nucleus</location>
    </subcellularLocation>
</comment>
<dbReference type="SMART" id="SM00338">
    <property type="entry name" value="BRLZ"/>
    <property type="match status" value="1"/>
</dbReference>
<dbReference type="EMBL" id="KV454001">
    <property type="protein sequence ID" value="ODQ48327.1"/>
    <property type="molecule type" value="Genomic_DNA"/>
</dbReference>
<dbReference type="RefSeq" id="XP_019019440.1">
    <property type="nucleotide sequence ID" value="XM_019160135.1"/>
</dbReference>
<dbReference type="Pfam" id="PF08601">
    <property type="entry name" value="PAP1"/>
    <property type="match status" value="1"/>
</dbReference>
<feature type="region of interest" description="Disordered" evidence="4">
    <location>
        <begin position="1"/>
        <end position="49"/>
    </location>
</feature>
<dbReference type="GeneID" id="30176822"/>
<dbReference type="GO" id="GO:0000976">
    <property type="term" value="F:transcription cis-regulatory region binding"/>
    <property type="evidence" value="ECO:0007669"/>
    <property type="project" value="InterPro"/>
</dbReference>
<dbReference type="PROSITE" id="PS50217">
    <property type="entry name" value="BZIP"/>
    <property type="match status" value="1"/>
</dbReference>
<evidence type="ECO:0000256" key="2">
    <source>
        <dbReference type="ARBA" id="ARBA00004496"/>
    </source>
</evidence>
<feature type="region of interest" description="Disordered" evidence="4">
    <location>
        <begin position="87"/>
        <end position="142"/>
    </location>
</feature>
<dbReference type="InterPro" id="IPR050936">
    <property type="entry name" value="AP-1-like"/>
</dbReference>
<dbReference type="FunFam" id="1.20.5.170:FF:000067">
    <property type="entry name" value="BZIP transcription factor"/>
    <property type="match status" value="1"/>
</dbReference>
<keyword evidence="3" id="KW-0539">Nucleus</keyword>
<dbReference type="PANTHER" id="PTHR40621:SF6">
    <property type="entry name" value="AP-1-LIKE TRANSCRIPTION FACTOR YAP1-RELATED"/>
    <property type="match status" value="1"/>
</dbReference>
<dbReference type="InterPro" id="IPR004827">
    <property type="entry name" value="bZIP"/>
</dbReference>